<dbReference type="Proteomes" id="UP000616885">
    <property type="component" value="Unassembled WGS sequence"/>
</dbReference>
<reference evidence="2" key="2">
    <citation type="submission" date="2020-10" db="EMBL/GenBank/DDBJ databases">
        <title>High-Quality Genome Resource of Clonostachys rosea strain S41 by Oxford Nanopore Long-Read Sequencing.</title>
        <authorList>
            <person name="Wang H."/>
        </authorList>
    </citation>
    <scope>NUCLEOTIDE SEQUENCE</scope>
    <source>
        <strain evidence="2">S41</strain>
    </source>
</reference>
<dbReference type="AlphaFoldDB" id="A0A0B7KH03"/>
<gene>
    <name evidence="1" type="ORF">BN869_000010760_1</name>
    <name evidence="2" type="ORF">IM811_003656</name>
</gene>
<dbReference type="EMBL" id="JADCTT010000011">
    <property type="protein sequence ID" value="KAF9746751.1"/>
    <property type="molecule type" value="Genomic_DNA"/>
</dbReference>
<evidence type="ECO:0000313" key="2">
    <source>
        <dbReference type="EMBL" id="KAF9746751.1"/>
    </source>
</evidence>
<dbReference type="EMBL" id="CDPU01000044">
    <property type="protein sequence ID" value="CEO54702.1"/>
    <property type="molecule type" value="Genomic_DNA"/>
</dbReference>
<proteinExistence type="predicted"/>
<dbReference type="PANTHER" id="PTHR43845">
    <property type="entry name" value="BLR5969 PROTEIN"/>
    <property type="match status" value="1"/>
</dbReference>
<sequence>MTLDEKNFSLEEVLAVAKRHPFYAPSAQYPPDKDAILAIRERVATQPRTSDLSSQPLLWKSSLYKAIQRLVDDTNTQNTFRRGIYASATGGGSSREPLFFATDVAENRQHRFAFGRFLGTVGLVTDKDWVVTIHPEGELCRSLDLTMEILENGGGSVLAAGDSMLPEAVVNLIIKYHANVLAGESSQIVNMVHYISSMPNSERGKFKLDKIIYTSESLTSGQRAELHKVLGADLMICSLLGSAEAGPYAFSCPSLTGKNQCGKGTAAYEDFVYDTRLTIMEILPATVDESDENQTPNSVPDGEKGVIAQTSLVRLRNPLVRYITGDVGSLHDLPEQAQGFIPQSAWPHLKVLRLYGRDRRFSFEWAGSYLEFSALNALMNNEIPGILQWQVILEKMEESPLETRLEFRIMLARDSCDSAEKISSRIKKFCCVIASFERKFRIIFVNDMDDFVRSPGARKVIKFVDRQG</sequence>
<dbReference type="PANTHER" id="PTHR43845:SF1">
    <property type="entry name" value="BLR5969 PROTEIN"/>
    <property type="match status" value="1"/>
</dbReference>
<dbReference type="InterPro" id="IPR042099">
    <property type="entry name" value="ANL_N_sf"/>
</dbReference>
<dbReference type="Gene3D" id="3.40.50.12780">
    <property type="entry name" value="N-terminal domain of ligase-like"/>
    <property type="match status" value="1"/>
</dbReference>
<reference evidence="1" key="1">
    <citation type="submission" date="2015-01" db="EMBL/GenBank/DDBJ databases">
        <authorList>
            <person name="Durling Mikael"/>
        </authorList>
    </citation>
    <scope>NUCLEOTIDE SEQUENCE</scope>
</reference>
<evidence type="ECO:0008006" key="3">
    <source>
        <dbReference type="Google" id="ProtNLM"/>
    </source>
</evidence>
<dbReference type="SUPFAM" id="SSF56801">
    <property type="entry name" value="Acetyl-CoA synthetase-like"/>
    <property type="match status" value="1"/>
</dbReference>
<organism evidence="1">
    <name type="scientific">Bionectria ochroleuca</name>
    <name type="common">Gliocladium roseum</name>
    <dbReference type="NCBI Taxonomy" id="29856"/>
    <lineage>
        <taxon>Eukaryota</taxon>
        <taxon>Fungi</taxon>
        <taxon>Dikarya</taxon>
        <taxon>Ascomycota</taxon>
        <taxon>Pezizomycotina</taxon>
        <taxon>Sordariomycetes</taxon>
        <taxon>Hypocreomycetidae</taxon>
        <taxon>Hypocreales</taxon>
        <taxon>Bionectriaceae</taxon>
        <taxon>Clonostachys</taxon>
    </lineage>
</organism>
<evidence type="ECO:0000313" key="1">
    <source>
        <dbReference type="EMBL" id="CEO54702.1"/>
    </source>
</evidence>
<protein>
    <recommendedName>
        <fullName evidence="3">AMP-dependent synthetase/ligase domain-containing protein</fullName>
    </recommendedName>
</protein>
<name>A0A0B7KH03_BIOOC</name>
<accession>A0A0B7KH03</accession>